<feature type="transmembrane region" description="Helical" evidence="1">
    <location>
        <begin position="278"/>
        <end position="299"/>
    </location>
</feature>
<feature type="signal peptide" evidence="2">
    <location>
        <begin position="1"/>
        <end position="24"/>
    </location>
</feature>
<comment type="caution">
    <text evidence="3">The sequence shown here is derived from an EMBL/GenBank/DDBJ whole genome shotgun (WGS) entry which is preliminary data.</text>
</comment>
<feature type="transmembrane region" description="Helical" evidence="1">
    <location>
        <begin position="74"/>
        <end position="96"/>
    </location>
</feature>
<keyword evidence="2" id="KW-0732">Signal</keyword>
<proteinExistence type="predicted"/>
<evidence type="ECO:0000256" key="1">
    <source>
        <dbReference type="SAM" id="Phobius"/>
    </source>
</evidence>
<feature type="transmembrane region" description="Helical" evidence="1">
    <location>
        <begin position="102"/>
        <end position="122"/>
    </location>
</feature>
<name>A0A167S3G8_9HYPO</name>
<reference evidence="3 4" key="1">
    <citation type="journal article" date="2016" name="Genome Biol. Evol.">
        <title>Divergent and convergent evolution of fungal pathogenicity.</title>
        <authorList>
            <person name="Shang Y."/>
            <person name="Xiao G."/>
            <person name="Zheng P."/>
            <person name="Cen K."/>
            <person name="Zhan S."/>
            <person name="Wang C."/>
        </authorList>
    </citation>
    <scope>NUCLEOTIDE SEQUENCE [LARGE SCALE GENOMIC DNA]</scope>
    <source>
        <strain evidence="3 4">RCEF 264</strain>
    </source>
</reference>
<gene>
    <name evidence="3" type="ORF">SPI_06395</name>
</gene>
<keyword evidence="1" id="KW-1133">Transmembrane helix</keyword>
<evidence type="ECO:0000256" key="2">
    <source>
        <dbReference type="SAM" id="SignalP"/>
    </source>
</evidence>
<evidence type="ECO:0000313" key="4">
    <source>
        <dbReference type="Proteomes" id="UP000076874"/>
    </source>
</evidence>
<sequence>MGRQRFHPAALLPLLLLAARPAAAFTHYDNACHIVGDTDIYGIGVRIGYYLTWFAAVLAVGINSNKGITDTLKAVNVMFCAVLIVLIRNVGLGSFAVLEWQIAVGLVLILPLSPLIFAFILGGPGLASWGVLFVLYGLYACLLPWLFWMKLDQGRHVHCPEVRMWIFASFDFYNTHYIKFLKALSIIACFGGAFIVVLGLYLIYSRMDGNRTLADTWIAEKVKENTDAPAPSSEDTSGARLVLVLLFLFGGGLTIATTEKIIHLNQIDLSDANFSNTGQLIPFLVGLFAVISTIFSGMFDRDEKPESSAARRANRYP</sequence>
<feature type="transmembrane region" description="Helical" evidence="1">
    <location>
        <begin position="183"/>
        <end position="204"/>
    </location>
</feature>
<dbReference type="EMBL" id="AZHD01000011">
    <property type="protein sequence ID" value="OAA59193.1"/>
    <property type="molecule type" value="Genomic_DNA"/>
</dbReference>
<organism evidence="3 4">
    <name type="scientific">Niveomyces insectorum RCEF 264</name>
    <dbReference type="NCBI Taxonomy" id="1081102"/>
    <lineage>
        <taxon>Eukaryota</taxon>
        <taxon>Fungi</taxon>
        <taxon>Dikarya</taxon>
        <taxon>Ascomycota</taxon>
        <taxon>Pezizomycotina</taxon>
        <taxon>Sordariomycetes</taxon>
        <taxon>Hypocreomycetidae</taxon>
        <taxon>Hypocreales</taxon>
        <taxon>Cordycipitaceae</taxon>
        <taxon>Niveomyces</taxon>
    </lineage>
</organism>
<dbReference type="AlphaFoldDB" id="A0A167S3G8"/>
<dbReference type="OrthoDB" id="3945378at2759"/>
<keyword evidence="1" id="KW-0472">Membrane</keyword>
<feature type="transmembrane region" description="Helical" evidence="1">
    <location>
        <begin position="241"/>
        <end position="258"/>
    </location>
</feature>
<feature type="chain" id="PRO_5007892091" evidence="2">
    <location>
        <begin position="25"/>
        <end position="317"/>
    </location>
</feature>
<keyword evidence="4" id="KW-1185">Reference proteome</keyword>
<accession>A0A167S3G8</accession>
<protein>
    <submittedName>
        <fullName evidence="3">Uncharacterized protein</fullName>
    </submittedName>
</protein>
<keyword evidence="1" id="KW-0812">Transmembrane</keyword>
<dbReference type="Proteomes" id="UP000076874">
    <property type="component" value="Unassembled WGS sequence"/>
</dbReference>
<evidence type="ECO:0000313" key="3">
    <source>
        <dbReference type="EMBL" id="OAA59193.1"/>
    </source>
</evidence>
<feature type="transmembrane region" description="Helical" evidence="1">
    <location>
        <begin position="129"/>
        <end position="148"/>
    </location>
</feature>
<feature type="transmembrane region" description="Helical" evidence="1">
    <location>
        <begin position="40"/>
        <end position="62"/>
    </location>
</feature>